<evidence type="ECO:0008006" key="4">
    <source>
        <dbReference type="Google" id="ProtNLM"/>
    </source>
</evidence>
<evidence type="ECO:0000313" key="2">
    <source>
        <dbReference type="EMBL" id="RGB79677.1"/>
    </source>
</evidence>
<protein>
    <recommendedName>
        <fullName evidence="4">RDD domain-containing protein</fullName>
    </recommendedName>
</protein>
<dbReference type="EMBL" id="QVEP01000021">
    <property type="protein sequence ID" value="RGB79677.1"/>
    <property type="molecule type" value="Genomic_DNA"/>
</dbReference>
<sequence>MKSFKTLRMVITIVDVVCLLAVLFVPALEAAKHNFFVWLILGLLTLYVLFMWMVLGRRNTNGYDAESDREADISKELLSQRNKWYW</sequence>
<organism evidence="2 3">
    <name type="scientific">Coprococcus catus</name>
    <dbReference type="NCBI Taxonomy" id="116085"/>
    <lineage>
        <taxon>Bacteria</taxon>
        <taxon>Bacillati</taxon>
        <taxon>Bacillota</taxon>
        <taxon>Clostridia</taxon>
        <taxon>Lachnospirales</taxon>
        <taxon>Lachnospiraceae</taxon>
        <taxon>Coprococcus</taxon>
    </lineage>
</organism>
<keyword evidence="1" id="KW-1133">Transmembrane helix</keyword>
<evidence type="ECO:0000256" key="1">
    <source>
        <dbReference type="SAM" id="Phobius"/>
    </source>
</evidence>
<dbReference type="AlphaFoldDB" id="A0A3E2TN04"/>
<dbReference type="Proteomes" id="UP000260773">
    <property type="component" value="Unassembled WGS sequence"/>
</dbReference>
<feature type="transmembrane region" description="Helical" evidence="1">
    <location>
        <begin position="35"/>
        <end position="55"/>
    </location>
</feature>
<dbReference type="RefSeq" id="WP_117528479.1">
    <property type="nucleotide sequence ID" value="NZ_JAMXUZ010000001.1"/>
</dbReference>
<comment type="caution">
    <text evidence="2">The sequence shown here is derived from an EMBL/GenBank/DDBJ whole genome shotgun (WGS) entry which is preliminary data.</text>
</comment>
<keyword evidence="1" id="KW-0472">Membrane</keyword>
<reference evidence="2 3" key="1">
    <citation type="submission" date="2018-08" db="EMBL/GenBank/DDBJ databases">
        <title>A genome reference for cultivated species of the human gut microbiota.</title>
        <authorList>
            <person name="Zou Y."/>
            <person name="Xue W."/>
            <person name="Luo G."/>
        </authorList>
    </citation>
    <scope>NUCLEOTIDE SEQUENCE [LARGE SCALE GENOMIC DNA]</scope>
    <source>
        <strain evidence="2 3">AF45-17</strain>
    </source>
</reference>
<name>A0A3E2TN04_9FIRM</name>
<evidence type="ECO:0000313" key="3">
    <source>
        <dbReference type="Proteomes" id="UP000260773"/>
    </source>
</evidence>
<keyword evidence="1" id="KW-0812">Transmembrane</keyword>
<proteinExistence type="predicted"/>
<feature type="transmembrane region" description="Helical" evidence="1">
    <location>
        <begin position="7"/>
        <end position="29"/>
    </location>
</feature>
<accession>A0A3E2TN04</accession>
<gene>
    <name evidence="2" type="ORF">DW070_09525</name>
</gene>